<evidence type="ECO:0000313" key="1">
    <source>
        <dbReference type="EMBL" id="KAK0647433.1"/>
    </source>
</evidence>
<keyword evidence="2" id="KW-1185">Reference proteome</keyword>
<proteinExistence type="predicted"/>
<dbReference type="Proteomes" id="UP001175001">
    <property type="component" value="Unassembled WGS sequence"/>
</dbReference>
<dbReference type="EMBL" id="JAUJDW010000049">
    <property type="protein sequence ID" value="KAK0647433.1"/>
    <property type="molecule type" value="Genomic_DNA"/>
</dbReference>
<comment type="caution">
    <text evidence="1">The sequence shown here is derived from an EMBL/GenBank/DDBJ whole genome shotgun (WGS) entry which is preliminary data.</text>
</comment>
<organism evidence="1 2">
    <name type="scientific">Lasiodiplodia hormozganensis</name>
    <dbReference type="NCBI Taxonomy" id="869390"/>
    <lineage>
        <taxon>Eukaryota</taxon>
        <taxon>Fungi</taxon>
        <taxon>Dikarya</taxon>
        <taxon>Ascomycota</taxon>
        <taxon>Pezizomycotina</taxon>
        <taxon>Dothideomycetes</taxon>
        <taxon>Dothideomycetes incertae sedis</taxon>
        <taxon>Botryosphaeriales</taxon>
        <taxon>Botryosphaeriaceae</taxon>
        <taxon>Lasiodiplodia</taxon>
    </lineage>
</organism>
<reference evidence="1" key="1">
    <citation type="submission" date="2023-06" db="EMBL/GenBank/DDBJ databases">
        <title>Multi-omics analyses reveal the molecular pathogenesis toolkit of Lasiodiplodia hormozganensis, a cross-kingdom pathogen.</title>
        <authorList>
            <person name="Felix C."/>
            <person name="Meneses R."/>
            <person name="Goncalves M.F.M."/>
            <person name="Tilleman L."/>
            <person name="Duarte A.S."/>
            <person name="Jorrin-Novo J.V."/>
            <person name="Van De Peer Y."/>
            <person name="Deforce D."/>
            <person name="Van Nieuwerburgh F."/>
            <person name="Esteves A.C."/>
            <person name="Alves A."/>
        </authorList>
    </citation>
    <scope>NUCLEOTIDE SEQUENCE</scope>
    <source>
        <strain evidence="1">CBS 339.90</strain>
    </source>
</reference>
<name>A0AA39Y7L4_9PEZI</name>
<evidence type="ECO:0000313" key="2">
    <source>
        <dbReference type="Proteomes" id="UP001175001"/>
    </source>
</evidence>
<dbReference type="AlphaFoldDB" id="A0AA39Y7L4"/>
<gene>
    <name evidence="1" type="ORF">DIS24_g7735</name>
</gene>
<accession>A0AA39Y7L4</accession>
<protein>
    <submittedName>
        <fullName evidence="1">Uncharacterized protein</fullName>
    </submittedName>
</protein>
<sequence length="332" mass="39477">MALSTSTSSQALIRKDRIRRRNRWWNALPYHHRRYIVEVRKSRQFMNRNFWKLPQELKDMVFESMFKYPNDCWPKDIMTFPWKDVNIEFTRWWLPQSHLPHMRPHVKVYDDSIKITGVSYCQSAIWDKRVLEELMAQPEITIEIETKVNYLQQVQQPLHELHTVPPCLPAQVLSLVDILRKYDQSKRRIVVWLKIVMYSPSWYPPNVSKPLQIALDGRGNQVSPAWENFSISDTEKLARCLMRPFMILGNVEGIFRVDVKTRSGTIKFNGSAVWVLWKQNWGKFLRTYWQQMLLFLVFYKTFLGTHAAAIGSMEYADKSTETSNLKERRSKS</sequence>